<evidence type="ECO:0000313" key="2">
    <source>
        <dbReference type="Proteomes" id="UP001205919"/>
    </source>
</evidence>
<organism evidence="1 2">
    <name type="scientific">Cloacibacillus evryensis</name>
    <dbReference type="NCBI Taxonomy" id="508460"/>
    <lineage>
        <taxon>Bacteria</taxon>
        <taxon>Thermotogati</taxon>
        <taxon>Synergistota</taxon>
        <taxon>Synergistia</taxon>
        <taxon>Synergistales</taxon>
        <taxon>Synergistaceae</taxon>
        <taxon>Cloacibacillus</taxon>
    </lineage>
</organism>
<dbReference type="AlphaFoldDB" id="A0AAW5KB38"/>
<name>A0AAW5KB38_9BACT</name>
<keyword evidence="2" id="KW-1185">Reference proteome</keyword>
<dbReference type="EMBL" id="JANFYT010000029">
    <property type="protein sequence ID" value="MCQ4815204.1"/>
    <property type="molecule type" value="Genomic_DNA"/>
</dbReference>
<gene>
    <name evidence="1" type="ORF">NE630_12250</name>
</gene>
<comment type="caution">
    <text evidence="1">The sequence shown here is derived from an EMBL/GenBank/DDBJ whole genome shotgun (WGS) entry which is preliminary data.</text>
</comment>
<evidence type="ECO:0000313" key="1">
    <source>
        <dbReference type="EMBL" id="MCQ4815204.1"/>
    </source>
</evidence>
<dbReference type="RefSeq" id="WP_256182172.1">
    <property type="nucleotide sequence ID" value="NZ_CABKQM010000002.1"/>
</dbReference>
<dbReference type="Proteomes" id="UP001205919">
    <property type="component" value="Unassembled WGS sequence"/>
</dbReference>
<accession>A0AAW5KB38</accession>
<protein>
    <submittedName>
        <fullName evidence="1">Uncharacterized protein</fullName>
    </submittedName>
</protein>
<sequence length="41" mass="4253">MKKKLLLPAVFALLLLTAASLPVGVPAAQGSKPALIPTRRT</sequence>
<proteinExistence type="predicted"/>
<reference evidence="1 2" key="1">
    <citation type="submission" date="2022-06" db="EMBL/GenBank/DDBJ databases">
        <title>Isolation of gut microbiota from human fecal samples.</title>
        <authorList>
            <person name="Pamer E.G."/>
            <person name="Barat B."/>
            <person name="Waligurski E."/>
            <person name="Medina S."/>
            <person name="Paddock L."/>
            <person name="Mostad J."/>
        </authorList>
    </citation>
    <scope>NUCLEOTIDE SEQUENCE [LARGE SCALE GENOMIC DNA]</scope>
    <source>
        <strain evidence="1 2">DFI.9.90</strain>
    </source>
</reference>